<comment type="caution">
    <text evidence="1">The sequence shown here is derived from an EMBL/GenBank/DDBJ whole genome shotgun (WGS) entry which is preliminary data.</text>
</comment>
<accession>A0ABN3NPG0</accession>
<proteinExistence type="predicted"/>
<evidence type="ECO:0000313" key="1">
    <source>
        <dbReference type="EMBL" id="GAA2529013.1"/>
    </source>
</evidence>
<dbReference type="Proteomes" id="UP001499978">
    <property type="component" value="Unassembled WGS sequence"/>
</dbReference>
<reference evidence="1 2" key="1">
    <citation type="journal article" date="2019" name="Int. J. Syst. Evol. Microbiol.">
        <title>The Global Catalogue of Microorganisms (GCM) 10K type strain sequencing project: providing services to taxonomists for standard genome sequencing and annotation.</title>
        <authorList>
            <consortium name="The Broad Institute Genomics Platform"/>
            <consortium name="The Broad Institute Genome Sequencing Center for Infectious Disease"/>
            <person name="Wu L."/>
            <person name="Ma J."/>
        </authorList>
    </citation>
    <scope>NUCLEOTIDE SEQUENCE [LARGE SCALE GENOMIC DNA]</scope>
    <source>
        <strain evidence="1 2">JCM 3367</strain>
    </source>
</reference>
<sequence>MAIEPVTAIFMWLTPEVGWEDAPASLADDQSAIGRADRWECARVR</sequence>
<keyword evidence="2" id="KW-1185">Reference proteome</keyword>
<evidence type="ECO:0000313" key="2">
    <source>
        <dbReference type="Proteomes" id="UP001499978"/>
    </source>
</evidence>
<organism evidence="1 2">
    <name type="scientific">Pilimelia columellifera subsp. columellifera</name>
    <dbReference type="NCBI Taxonomy" id="706583"/>
    <lineage>
        <taxon>Bacteria</taxon>
        <taxon>Bacillati</taxon>
        <taxon>Actinomycetota</taxon>
        <taxon>Actinomycetes</taxon>
        <taxon>Micromonosporales</taxon>
        <taxon>Micromonosporaceae</taxon>
        <taxon>Pilimelia</taxon>
    </lineage>
</organism>
<dbReference type="EMBL" id="BAAARY010000016">
    <property type="protein sequence ID" value="GAA2529013.1"/>
    <property type="molecule type" value="Genomic_DNA"/>
</dbReference>
<gene>
    <name evidence="1" type="ORF">GCM10010201_30220</name>
</gene>
<name>A0ABN3NPG0_9ACTN</name>
<protein>
    <submittedName>
        <fullName evidence="1">Uncharacterized protein</fullName>
    </submittedName>
</protein>